<comment type="caution">
    <text evidence="1">The sequence shown here is derived from an EMBL/GenBank/DDBJ whole genome shotgun (WGS) entry which is preliminary data.</text>
</comment>
<gene>
    <name evidence="1" type="ORF">CHARACLAT_032497</name>
</gene>
<organism evidence="1 2">
    <name type="scientific">Characodon lateralis</name>
    <dbReference type="NCBI Taxonomy" id="208331"/>
    <lineage>
        <taxon>Eukaryota</taxon>
        <taxon>Metazoa</taxon>
        <taxon>Chordata</taxon>
        <taxon>Craniata</taxon>
        <taxon>Vertebrata</taxon>
        <taxon>Euteleostomi</taxon>
        <taxon>Actinopterygii</taxon>
        <taxon>Neopterygii</taxon>
        <taxon>Teleostei</taxon>
        <taxon>Neoteleostei</taxon>
        <taxon>Acanthomorphata</taxon>
        <taxon>Ovalentaria</taxon>
        <taxon>Atherinomorphae</taxon>
        <taxon>Cyprinodontiformes</taxon>
        <taxon>Goodeidae</taxon>
        <taxon>Characodon</taxon>
    </lineage>
</organism>
<name>A0ABU7EER9_9TELE</name>
<dbReference type="Proteomes" id="UP001352852">
    <property type="component" value="Unassembled WGS sequence"/>
</dbReference>
<accession>A0ABU7EER9</accession>
<sequence>SCLAGKIQELDTEATAASGQTSFLRKHFVEPHGYGVGNRNHTAPWLIGSDWSGAVLM</sequence>
<evidence type="ECO:0000313" key="2">
    <source>
        <dbReference type="Proteomes" id="UP001352852"/>
    </source>
</evidence>
<dbReference type="EMBL" id="JAHUTJ010055033">
    <property type="protein sequence ID" value="MED6285767.1"/>
    <property type="molecule type" value="Genomic_DNA"/>
</dbReference>
<proteinExistence type="predicted"/>
<protein>
    <submittedName>
        <fullName evidence="1">Uncharacterized protein</fullName>
    </submittedName>
</protein>
<reference evidence="1 2" key="1">
    <citation type="submission" date="2021-06" db="EMBL/GenBank/DDBJ databases">
        <authorList>
            <person name="Palmer J.M."/>
        </authorList>
    </citation>
    <scope>NUCLEOTIDE SEQUENCE [LARGE SCALE GENOMIC DNA]</scope>
    <source>
        <strain evidence="1 2">CL_MEX2019</strain>
        <tissue evidence="1">Muscle</tissue>
    </source>
</reference>
<evidence type="ECO:0000313" key="1">
    <source>
        <dbReference type="EMBL" id="MED6285767.1"/>
    </source>
</evidence>
<feature type="non-terminal residue" evidence="1">
    <location>
        <position position="1"/>
    </location>
</feature>
<keyword evidence="2" id="KW-1185">Reference proteome</keyword>